<dbReference type="EMBL" id="JBFDAA010000002">
    <property type="protein sequence ID" value="KAL1139902.1"/>
    <property type="molecule type" value="Genomic_DNA"/>
</dbReference>
<keyword evidence="3" id="KW-1185">Reference proteome</keyword>
<name>A0ABD0Z5W0_9HEMI</name>
<dbReference type="Proteomes" id="UP001558652">
    <property type="component" value="Unassembled WGS sequence"/>
</dbReference>
<evidence type="ECO:0000313" key="3">
    <source>
        <dbReference type="Proteomes" id="UP001558652"/>
    </source>
</evidence>
<dbReference type="AlphaFoldDB" id="A0ABD0Z5W0"/>
<proteinExistence type="predicted"/>
<feature type="region of interest" description="Disordered" evidence="1">
    <location>
        <begin position="85"/>
        <end position="140"/>
    </location>
</feature>
<comment type="caution">
    <text evidence="2">The sequence shown here is derived from an EMBL/GenBank/DDBJ whole genome shotgun (WGS) entry which is preliminary data.</text>
</comment>
<protein>
    <submittedName>
        <fullName evidence="2">Uncharacterized protein</fullName>
    </submittedName>
</protein>
<reference evidence="2 3" key="1">
    <citation type="submission" date="2024-07" db="EMBL/GenBank/DDBJ databases">
        <title>Chromosome-level genome assembly of the water stick insect Ranatra chinensis (Heteroptera: Nepidae).</title>
        <authorList>
            <person name="Liu X."/>
        </authorList>
    </citation>
    <scope>NUCLEOTIDE SEQUENCE [LARGE SCALE GENOMIC DNA]</scope>
    <source>
        <strain evidence="2">Cailab_2021Rc</strain>
        <tissue evidence="2">Muscle</tissue>
    </source>
</reference>
<feature type="compositionally biased region" description="Pro residues" evidence="1">
    <location>
        <begin position="129"/>
        <end position="140"/>
    </location>
</feature>
<organism evidence="2 3">
    <name type="scientific">Ranatra chinensis</name>
    <dbReference type="NCBI Taxonomy" id="642074"/>
    <lineage>
        <taxon>Eukaryota</taxon>
        <taxon>Metazoa</taxon>
        <taxon>Ecdysozoa</taxon>
        <taxon>Arthropoda</taxon>
        <taxon>Hexapoda</taxon>
        <taxon>Insecta</taxon>
        <taxon>Pterygota</taxon>
        <taxon>Neoptera</taxon>
        <taxon>Paraneoptera</taxon>
        <taxon>Hemiptera</taxon>
        <taxon>Heteroptera</taxon>
        <taxon>Panheteroptera</taxon>
        <taxon>Nepomorpha</taxon>
        <taxon>Nepidae</taxon>
        <taxon>Ranatrinae</taxon>
        <taxon>Ranatra</taxon>
    </lineage>
</organism>
<gene>
    <name evidence="2" type="ORF">AAG570_006879</name>
</gene>
<feature type="region of interest" description="Disordered" evidence="1">
    <location>
        <begin position="45"/>
        <end position="66"/>
    </location>
</feature>
<accession>A0ABD0Z5W0</accession>
<sequence>MFHKNKTQETTENGNNISSFRLGAGREAMGGGWAVGARAVRGRLSSTTRGAAYKCTSGPPPDTQLLDRRSGITAQVYGYVADPVREEEEAASQRGGGGSGGASGISRRRRPRPCEAPCPALGRPRVGPFCPPGPSPDLMF</sequence>
<evidence type="ECO:0000313" key="2">
    <source>
        <dbReference type="EMBL" id="KAL1139902.1"/>
    </source>
</evidence>
<feature type="compositionally biased region" description="Gly residues" evidence="1">
    <location>
        <begin position="94"/>
        <end position="103"/>
    </location>
</feature>
<evidence type="ECO:0000256" key="1">
    <source>
        <dbReference type="SAM" id="MobiDB-lite"/>
    </source>
</evidence>